<dbReference type="InterPro" id="IPR007298">
    <property type="entry name" value="Cu-R_lipoprotein_NlpE"/>
</dbReference>
<dbReference type="Pfam" id="PF04170">
    <property type="entry name" value="NlpE"/>
    <property type="match status" value="1"/>
</dbReference>
<sequence length="153" mass="17620">MKYVTIILCLFCFISCKNQEKEPETNVEEHTIEDVGFKPDNAHNSQNSLDWAGEYKGTLSCEDCEGIETRILLQQDLGYELSQNYIGRSETHVSINETGEFKWDKQGNTISLGKHQKFYFQVGENYLLQLFEDGTKVMGDSAMKYRLTKINNL</sequence>
<evidence type="ECO:0000313" key="2">
    <source>
        <dbReference type="Proteomes" id="UP000635665"/>
    </source>
</evidence>
<proteinExistence type="predicted"/>
<organism evidence="1 2">
    <name type="scientific">Salegentibacter maritimus</name>
    <dbReference type="NCBI Taxonomy" id="2794347"/>
    <lineage>
        <taxon>Bacteria</taxon>
        <taxon>Pseudomonadati</taxon>
        <taxon>Bacteroidota</taxon>
        <taxon>Flavobacteriia</taxon>
        <taxon>Flavobacteriales</taxon>
        <taxon>Flavobacteriaceae</taxon>
        <taxon>Salegentibacter</taxon>
    </lineage>
</organism>
<evidence type="ECO:0000313" key="1">
    <source>
        <dbReference type="EMBL" id="MBI6119413.1"/>
    </source>
</evidence>
<dbReference type="RefSeq" id="WP_198638085.1">
    <property type="nucleotide sequence ID" value="NZ_JAEHNY010000004.1"/>
</dbReference>
<gene>
    <name evidence="1" type="ORF">I6U50_05190</name>
</gene>
<reference evidence="1 2" key="1">
    <citation type="submission" date="2020-12" db="EMBL/GenBank/DDBJ databases">
        <title>Salegentibacter orientalis sp. nov., isolated from costal sediment.</title>
        <authorList>
            <person name="Lian F.-B."/>
        </authorList>
    </citation>
    <scope>NUCLEOTIDE SEQUENCE [LARGE SCALE GENOMIC DNA]</scope>
    <source>
        <strain evidence="1 2">F60176</strain>
    </source>
</reference>
<dbReference type="Proteomes" id="UP000635665">
    <property type="component" value="Unassembled WGS sequence"/>
</dbReference>
<keyword evidence="2" id="KW-1185">Reference proteome</keyword>
<accession>A0ABS0TEF4</accession>
<dbReference type="Gene3D" id="2.40.128.640">
    <property type="match status" value="1"/>
</dbReference>
<comment type="caution">
    <text evidence="1">The sequence shown here is derived from an EMBL/GenBank/DDBJ whole genome shotgun (WGS) entry which is preliminary data.</text>
</comment>
<dbReference type="EMBL" id="JAEHNY010000004">
    <property type="protein sequence ID" value="MBI6119413.1"/>
    <property type="molecule type" value="Genomic_DNA"/>
</dbReference>
<protein>
    <submittedName>
        <fullName evidence="1">Copper resistance protein NlpE N-terminal domain-containing protein</fullName>
    </submittedName>
</protein>
<name>A0ABS0TEF4_9FLAO</name>